<dbReference type="Proteomes" id="UP000596857">
    <property type="component" value="Unassembled WGS sequence"/>
</dbReference>
<accession>A0ABX1YID7</accession>
<evidence type="ECO:0000313" key="1">
    <source>
        <dbReference type="EMBL" id="NOU80777.1"/>
    </source>
</evidence>
<protein>
    <submittedName>
        <fullName evidence="1">Uncharacterized protein</fullName>
    </submittedName>
</protein>
<name>A0ABX1YID7_9BACL</name>
<organism evidence="1 2">
    <name type="scientific">Paenibacillus phytohabitans</name>
    <dbReference type="NCBI Taxonomy" id="2654978"/>
    <lineage>
        <taxon>Bacteria</taxon>
        <taxon>Bacillati</taxon>
        <taxon>Bacillota</taxon>
        <taxon>Bacilli</taxon>
        <taxon>Bacillales</taxon>
        <taxon>Paenibacillaceae</taxon>
        <taxon>Paenibacillus</taxon>
    </lineage>
</organism>
<proteinExistence type="predicted"/>
<sequence length="139" mass="16023">MWMKIWGAILIGTLFVIFSCDTYTVKYLYTKSGRGIEQSIDAGIIEAGIVTDAQQGTVTLDENILKNAVKREFIRYMNLDSMMENAYMKNSQLDMSISYDSNGNPWIQVEFRTHISYSIRDISYPLTLSRRIAYESTYI</sequence>
<comment type="caution">
    <text evidence="1">The sequence shown here is derived from an EMBL/GenBank/DDBJ whole genome shotgun (WGS) entry which is preliminary data.</text>
</comment>
<reference evidence="1 2" key="1">
    <citation type="submission" date="2019-10" db="EMBL/GenBank/DDBJ databases">
        <title>Description of Paenibacillus terricola sp. nov.</title>
        <authorList>
            <person name="Carlier A."/>
            <person name="Qi S."/>
        </authorList>
    </citation>
    <scope>NUCLEOTIDE SEQUENCE [LARGE SCALE GENOMIC DNA]</scope>
    <source>
        <strain evidence="1 2">LMG 31459</strain>
    </source>
</reference>
<evidence type="ECO:0000313" key="2">
    <source>
        <dbReference type="Proteomes" id="UP000596857"/>
    </source>
</evidence>
<dbReference type="RefSeq" id="WP_171718374.1">
    <property type="nucleotide sequence ID" value="NZ_WHOB01000058.1"/>
</dbReference>
<keyword evidence="2" id="KW-1185">Reference proteome</keyword>
<dbReference type="PROSITE" id="PS51257">
    <property type="entry name" value="PROKAR_LIPOPROTEIN"/>
    <property type="match status" value="1"/>
</dbReference>
<dbReference type="EMBL" id="WHOB01000058">
    <property type="protein sequence ID" value="NOU80777.1"/>
    <property type="molecule type" value="Genomic_DNA"/>
</dbReference>
<gene>
    <name evidence="1" type="ORF">GC101_18095</name>
</gene>